<feature type="region of interest" description="Disordered" evidence="1">
    <location>
        <begin position="218"/>
        <end position="237"/>
    </location>
</feature>
<dbReference type="AlphaFoldDB" id="A0A7J7HYH8"/>
<keyword evidence="4" id="KW-1185">Reference proteome</keyword>
<evidence type="ECO:0000313" key="3">
    <source>
        <dbReference type="EMBL" id="KAF5957487.1"/>
    </source>
</evidence>
<gene>
    <name evidence="3" type="ORF">HYC85_004712</name>
</gene>
<dbReference type="Proteomes" id="UP000593564">
    <property type="component" value="Unassembled WGS sequence"/>
</dbReference>
<evidence type="ECO:0000259" key="2">
    <source>
        <dbReference type="Pfam" id="PF06911"/>
    </source>
</evidence>
<dbReference type="EMBL" id="JACBKZ010000002">
    <property type="protein sequence ID" value="KAF5957487.1"/>
    <property type="molecule type" value="Genomic_DNA"/>
</dbReference>
<feature type="domain" description="Senescence" evidence="2">
    <location>
        <begin position="205"/>
        <end position="343"/>
    </location>
</feature>
<dbReference type="InterPro" id="IPR009686">
    <property type="entry name" value="Senescence/spartin_C"/>
</dbReference>
<evidence type="ECO:0000313" key="4">
    <source>
        <dbReference type="Proteomes" id="UP000593564"/>
    </source>
</evidence>
<organism evidence="3 4">
    <name type="scientific">Camellia sinensis</name>
    <name type="common">Tea plant</name>
    <name type="synonym">Thea sinensis</name>
    <dbReference type="NCBI Taxonomy" id="4442"/>
    <lineage>
        <taxon>Eukaryota</taxon>
        <taxon>Viridiplantae</taxon>
        <taxon>Streptophyta</taxon>
        <taxon>Embryophyta</taxon>
        <taxon>Tracheophyta</taxon>
        <taxon>Spermatophyta</taxon>
        <taxon>Magnoliopsida</taxon>
        <taxon>eudicotyledons</taxon>
        <taxon>Gunneridae</taxon>
        <taxon>Pentapetalae</taxon>
        <taxon>asterids</taxon>
        <taxon>Ericales</taxon>
        <taxon>Theaceae</taxon>
        <taxon>Camellia</taxon>
    </lineage>
</organism>
<evidence type="ECO:0000256" key="1">
    <source>
        <dbReference type="SAM" id="MobiDB-lite"/>
    </source>
</evidence>
<dbReference type="PANTHER" id="PTHR21068:SF36">
    <property type="entry name" value="SENESCENCE_DEHYDRATION-ASSOCIATED PROTEIN-LIKE PROTEIN"/>
    <property type="match status" value="1"/>
</dbReference>
<dbReference type="Pfam" id="PF06911">
    <property type="entry name" value="Senescence"/>
    <property type="match status" value="1"/>
</dbReference>
<accession>A0A7J7HYH8</accession>
<sequence length="378" mass="41389">MSCCKPKIFKPPTKTFSKQENQEAKNVKHEVLLRVPGCKVHLVEEGEALELANGDFTLCRILDDNVILATTVKIGDDLQWPLTKDEPVVKLDALHYLFSLPMKNGDQLSYGVTFLDGGSLGLLDSYLQENSCFSCSSFSIQNKNLNWNEFAPRVEDFNNFLAKAIAEGTGQIVKGIFKCSNAYTNQKCRGSIFRLGTPKISRLNVQKGGEMILTQAVEEKNRSSKSNNGAGATKKNKINQTLKRVRNLSSMTEQMSKAMLDGVGIATGTVMAPMVQSQVGKAFLAMVPGQVLLASLDAVNKVLDAAEVAEKQALSATSATTTRMVSERFGENAGEATEDVLATCRTLCWHCLECPQDSESHQSSFIGVLWSTKECNQR</sequence>
<comment type="caution">
    <text evidence="3">The sequence shown here is derived from an EMBL/GenBank/DDBJ whole genome shotgun (WGS) entry which is preliminary data.</text>
</comment>
<reference evidence="4" key="1">
    <citation type="journal article" date="2020" name="Nat. Commun.">
        <title>Genome assembly of wild tea tree DASZ reveals pedigree and selection history of tea varieties.</title>
        <authorList>
            <person name="Zhang W."/>
            <person name="Zhang Y."/>
            <person name="Qiu H."/>
            <person name="Guo Y."/>
            <person name="Wan H."/>
            <person name="Zhang X."/>
            <person name="Scossa F."/>
            <person name="Alseekh S."/>
            <person name="Zhang Q."/>
            <person name="Wang P."/>
            <person name="Xu L."/>
            <person name="Schmidt M.H."/>
            <person name="Jia X."/>
            <person name="Li D."/>
            <person name="Zhu A."/>
            <person name="Guo F."/>
            <person name="Chen W."/>
            <person name="Ni D."/>
            <person name="Usadel B."/>
            <person name="Fernie A.R."/>
            <person name="Wen W."/>
        </authorList>
    </citation>
    <scope>NUCLEOTIDE SEQUENCE [LARGE SCALE GENOMIC DNA]</scope>
    <source>
        <strain evidence="4">cv. G240</strain>
    </source>
</reference>
<dbReference type="InterPro" id="IPR045036">
    <property type="entry name" value="Spartin-like"/>
</dbReference>
<dbReference type="PANTHER" id="PTHR21068">
    <property type="entry name" value="SPARTIN"/>
    <property type="match status" value="1"/>
</dbReference>
<proteinExistence type="predicted"/>
<reference evidence="3 4" key="2">
    <citation type="submission" date="2020-07" db="EMBL/GenBank/DDBJ databases">
        <title>Genome assembly of wild tea tree DASZ reveals pedigree and selection history of tea varieties.</title>
        <authorList>
            <person name="Zhang W."/>
        </authorList>
    </citation>
    <scope>NUCLEOTIDE SEQUENCE [LARGE SCALE GENOMIC DNA]</scope>
    <source>
        <strain evidence="4">cv. G240</strain>
        <tissue evidence="3">Leaf</tissue>
    </source>
</reference>
<name>A0A7J7HYH8_CAMSI</name>
<dbReference type="GO" id="GO:0005886">
    <property type="term" value="C:plasma membrane"/>
    <property type="evidence" value="ECO:0007669"/>
    <property type="project" value="TreeGrafter"/>
</dbReference>
<protein>
    <recommendedName>
        <fullName evidence="2">Senescence domain-containing protein</fullName>
    </recommendedName>
</protein>